<dbReference type="InterPro" id="IPR001293">
    <property type="entry name" value="Znf_TRAF"/>
</dbReference>
<dbReference type="KEGG" id="bbel:109466886"/>
<dbReference type="PANTHER" id="PTHR10131">
    <property type="entry name" value="TNF RECEPTOR ASSOCIATED FACTOR"/>
    <property type="match status" value="1"/>
</dbReference>
<dbReference type="GeneID" id="109466886"/>
<evidence type="ECO:0000256" key="4">
    <source>
        <dbReference type="PROSITE-ProRule" id="PRU00207"/>
    </source>
</evidence>
<dbReference type="AlphaFoldDB" id="A0A6P4XUI0"/>
<dbReference type="PROSITE" id="PS50089">
    <property type="entry name" value="ZF_RING_2"/>
    <property type="match status" value="1"/>
</dbReference>
<evidence type="ECO:0000259" key="6">
    <source>
        <dbReference type="PROSITE" id="PS50145"/>
    </source>
</evidence>
<evidence type="ECO:0000313" key="7">
    <source>
        <dbReference type="Proteomes" id="UP000515135"/>
    </source>
</evidence>
<feature type="domain" description="TRAF-type" evidence="6">
    <location>
        <begin position="121"/>
        <end position="161"/>
    </location>
</feature>
<gene>
    <name evidence="8" type="primary">LOC109466886</name>
</gene>
<keyword evidence="1 4" id="KW-0479">Metal-binding</keyword>
<dbReference type="SMART" id="SM00184">
    <property type="entry name" value="RING"/>
    <property type="match status" value="1"/>
</dbReference>
<accession>A0A6P4XUI0</accession>
<dbReference type="InterPro" id="IPR001841">
    <property type="entry name" value="Znf_RING"/>
</dbReference>
<reference evidence="8" key="1">
    <citation type="submission" date="2025-08" db="UniProtKB">
        <authorList>
            <consortium name="RefSeq"/>
        </authorList>
    </citation>
    <scope>IDENTIFICATION</scope>
    <source>
        <tissue evidence="8">Gonad</tissue>
    </source>
</reference>
<evidence type="ECO:0000259" key="5">
    <source>
        <dbReference type="PROSITE" id="PS50089"/>
    </source>
</evidence>
<protein>
    <submittedName>
        <fullName evidence="8">TNF receptor-associated factor 3-like isoform X1</fullName>
    </submittedName>
</protein>
<evidence type="ECO:0000256" key="1">
    <source>
        <dbReference type="ARBA" id="ARBA00022723"/>
    </source>
</evidence>
<organism evidence="7 8">
    <name type="scientific">Branchiostoma belcheri</name>
    <name type="common">Amphioxus</name>
    <dbReference type="NCBI Taxonomy" id="7741"/>
    <lineage>
        <taxon>Eukaryota</taxon>
        <taxon>Metazoa</taxon>
        <taxon>Chordata</taxon>
        <taxon>Cephalochordata</taxon>
        <taxon>Leptocardii</taxon>
        <taxon>Amphioxiformes</taxon>
        <taxon>Branchiostomatidae</taxon>
        <taxon>Branchiostoma</taxon>
    </lineage>
</organism>
<feature type="zinc finger region" description="TRAF-type" evidence="4">
    <location>
        <begin position="175"/>
        <end position="221"/>
    </location>
</feature>
<dbReference type="PANTHER" id="PTHR10131:SF94">
    <property type="entry name" value="TNF RECEPTOR-ASSOCIATED FACTOR 4"/>
    <property type="match status" value="1"/>
</dbReference>
<feature type="domain" description="RING-type" evidence="5">
    <location>
        <begin position="47"/>
        <end position="83"/>
    </location>
</feature>
<feature type="domain" description="TRAF-type" evidence="6">
    <location>
        <begin position="175"/>
        <end position="221"/>
    </location>
</feature>
<dbReference type="RefSeq" id="XP_019620310.1">
    <property type="nucleotide sequence ID" value="XM_019764751.1"/>
</dbReference>
<dbReference type="SUPFAM" id="SSF57850">
    <property type="entry name" value="RING/U-box"/>
    <property type="match status" value="1"/>
</dbReference>
<dbReference type="InterPro" id="IPR017907">
    <property type="entry name" value="Znf_RING_CS"/>
</dbReference>
<dbReference type="PROSITE" id="PS00518">
    <property type="entry name" value="ZF_RING_1"/>
    <property type="match status" value="1"/>
</dbReference>
<feature type="zinc finger region" description="TRAF-type" evidence="4">
    <location>
        <begin position="121"/>
        <end position="161"/>
    </location>
</feature>
<dbReference type="GO" id="GO:0008270">
    <property type="term" value="F:zinc ion binding"/>
    <property type="evidence" value="ECO:0007669"/>
    <property type="project" value="UniProtKB-KW"/>
</dbReference>
<dbReference type="Pfam" id="PF02176">
    <property type="entry name" value="zf-TRAF"/>
    <property type="match status" value="1"/>
</dbReference>
<dbReference type="GO" id="GO:0043122">
    <property type="term" value="P:regulation of canonical NF-kappaB signal transduction"/>
    <property type="evidence" value="ECO:0007669"/>
    <property type="project" value="TreeGrafter"/>
</dbReference>
<dbReference type="SUPFAM" id="SSF49599">
    <property type="entry name" value="TRAF domain-like"/>
    <property type="match status" value="2"/>
</dbReference>
<dbReference type="Pfam" id="PF13920">
    <property type="entry name" value="zf-C3HC4_3"/>
    <property type="match status" value="1"/>
</dbReference>
<keyword evidence="7" id="KW-1185">Reference proteome</keyword>
<name>A0A6P4XUI0_BRABE</name>
<dbReference type="PROSITE" id="PS50145">
    <property type="entry name" value="ZF_TRAF"/>
    <property type="match status" value="2"/>
</dbReference>
<evidence type="ECO:0000313" key="8">
    <source>
        <dbReference type="RefSeq" id="XP_019620310.1"/>
    </source>
</evidence>
<dbReference type="OrthoDB" id="1921166at2759"/>
<keyword evidence="2 4" id="KW-0863">Zinc-finger</keyword>
<proteinExistence type="predicted"/>
<sequence>MQPNRSWIMKIARSTSSLFKSQDNYYVLITGITDGELERRLEDDEACCVCYTILLTAVSMECAHSICASCAAWLPINRCPLCRTDFDNVEVDEETRQRVGEVPAKCSPCGFRGTVREVLQHKKADCTGQTVYCRREGCPDTLERRLLAQHEEVCGYKKVTCLCSYRTLKKDLDRHRETDCATHPVPCPVPGCGRQLERAKVAIHVTQECQYTVICCHVPGCGFVGRAPDMAGHAANFSAQHAALLTHHNDRWKIRLAEGRLKPSDASLEYGEVRAMTFTIPNIKTNLTDGTTAFTSPSCRGIYNAEWKVSLEKEDRWYIYLCLVSRARPLHLKVVFLLQAPNCGEDHAISLGGTLEVRENRKYGAPVPRAKLEDLSDSRDRLVVKVMMQQVSASINM</sequence>
<dbReference type="InterPro" id="IPR013083">
    <property type="entry name" value="Znf_RING/FYVE/PHD"/>
</dbReference>
<evidence type="ECO:0000256" key="2">
    <source>
        <dbReference type="ARBA" id="ARBA00022771"/>
    </source>
</evidence>
<dbReference type="Proteomes" id="UP000515135">
    <property type="component" value="Unplaced"/>
</dbReference>
<dbReference type="Gene3D" id="3.30.40.10">
    <property type="entry name" value="Zinc/RING finger domain, C3HC4 (zinc finger)"/>
    <property type="match status" value="3"/>
</dbReference>
<evidence type="ECO:0000256" key="3">
    <source>
        <dbReference type="ARBA" id="ARBA00022833"/>
    </source>
</evidence>
<keyword evidence="3 4" id="KW-0862">Zinc</keyword>